<evidence type="ECO:0000256" key="9">
    <source>
        <dbReference type="ARBA" id="ARBA00022777"/>
    </source>
</evidence>
<evidence type="ECO:0000256" key="11">
    <source>
        <dbReference type="ARBA" id="ARBA00047559"/>
    </source>
</evidence>
<keyword evidence="7" id="KW-0677">Repeat</keyword>
<evidence type="ECO:0000259" key="22">
    <source>
        <dbReference type="PROSITE" id="PS50002"/>
    </source>
</evidence>
<dbReference type="PROSITE" id="PS50011">
    <property type="entry name" value="PROTEIN_KINASE_DOM"/>
    <property type="match status" value="1"/>
</dbReference>
<feature type="region of interest" description="Disordered" evidence="21">
    <location>
        <begin position="678"/>
        <end position="721"/>
    </location>
</feature>
<feature type="coiled-coil region" evidence="20">
    <location>
        <begin position="430"/>
        <end position="457"/>
    </location>
</feature>
<evidence type="ECO:0000256" key="5">
    <source>
        <dbReference type="ARBA" id="ARBA00022553"/>
    </source>
</evidence>
<dbReference type="InterPro" id="IPR000719">
    <property type="entry name" value="Prot_kinase_dom"/>
</dbReference>
<feature type="compositionally biased region" description="Basic and acidic residues" evidence="21">
    <location>
        <begin position="756"/>
        <end position="768"/>
    </location>
</feature>
<dbReference type="PRINTS" id="PR00452">
    <property type="entry name" value="SH3DOMAIN"/>
</dbReference>
<evidence type="ECO:0000256" key="2">
    <source>
        <dbReference type="ARBA" id="ARBA00006529"/>
    </source>
</evidence>
<feature type="region of interest" description="Disordered" evidence="21">
    <location>
        <begin position="523"/>
        <end position="557"/>
    </location>
</feature>
<dbReference type="InterPro" id="IPR001452">
    <property type="entry name" value="SH3_domain"/>
</dbReference>
<feature type="region of interest" description="Disordered" evidence="21">
    <location>
        <begin position="1"/>
        <end position="38"/>
    </location>
</feature>
<comment type="catalytic activity">
    <reaction evidence="12">
        <text>L-seryl-[protein] + ATP = O-phospho-L-seryl-[protein] + ADP + H(+)</text>
        <dbReference type="Rhea" id="RHEA:17989"/>
        <dbReference type="Rhea" id="RHEA-COMP:9863"/>
        <dbReference type="Rhea" id="RHEA-COMP:11604"/>
        <dbReference type="ChEBI" id="CHEBI:15378"/>
        <dbReference type="ChEBI" id="CHEBI:29999"/>
        <dbReference type="ChEBI" id="CHEBI:30616"/>
        <dbReference type="ChEBI" id="CHEBI:83421"/>
        <dbReference type="ChEBI" id="CHEBI:456216"/>
        <dbReference type="EC" id="2.7.11.25"/>
    </reaction>
</comment>
<dbReference type="PROSITE" id="PS00108">
    <property type="entry name" value="PROTEIN_KINASE_ST"/>
    <property type="match status" value="1"/>
</dbReference>
<dbReference type="PROSITE" id="PS00107">
    <property type="entry name" value="PROTEIN_KINASE_ATP"/>
    <property type="match status" value="1"/>
</dbReference>
<keyword evidence="5" id="KW-0597">Phosphoprotein</keyword>
<feature type="domain" description="SH3" evidence="22">
    <location>
        <begin position="38"/>
        <end position="102"/>
    </location>
</feature>
<evidence type="ECO:0000256" key="12">
    <source>
        <dbReference type="ARBA" id="ARBA00048329"/>
    </source>
</evidence>
<dbReference type="Gene3D" id="1.10.510.10">
    <property type="entry name" value="Transferase(Phosphotransferase) domain 1"/>
    <property type="match status" value="1"/>
</dbReference>
<comment type="function">
    <text evidence="13">Negative regulator of TLR4 signaling. Does not activate JNK1/MAPK8 pathway, p38/MAPK14, nor ERK2/MAPK1 pathways.</text>
</comment>
<dbReference type="Gene3D" id="2.30.30.40">
    <property type="entry name" value="SH3 Domains"/>
    <property type="match status" value="1"/>
</dbReference>
<dbReference type="SMART" id="SM00326">
    <property type="entry name" value="SH3"/>
    <property type="match status" value="1"/>
</dbReference>
<dbReference type="InterPro" id="IPR001245">
    <property type="entry name" value="Ser-Thr/Tyr_kinase_cat_dom"/>
</dbReference>
<evidence type="ECO:0000313" key="24">
    <source>
        <dbReference type="Ensembl" id="ENSMMSP00000015545.1"/>
    </source>
</evidence>
<evidence type="ECO:0000256" key="14">
    <source>
        <dbReference type="ARBA" id="ARBA00065138"/>
    </source>
</evidence>
<comment type="similarity">
    <text evidence="2 15">Belongs to the protein kinase superfamily. STE Ser/Thr protein kinase family. MAP kinase kinase kinase subfamily.</text>
</comment>
<dbReference type="SUPFAM" id="SSF50044">
    <property type="entry name" value="SH3-domain"/>
    <property type="match status" value="1"/>
</dbReference>
<evidence type="ECO:0000313" key="25">
    <source>
        <dbReference type="Proteomes" id="UP000694544"/>
    </source>
</evidence>
<feature type="region of interest" description="Disordered" evidence="21">
    <location>
        <begin position="889"/>
        <end position="1051"/>
    </location>
</feature>
<dbReference type="GO" id="GO:0005524">
    <property type="term" value="F:ATP binding"/>
    <property type="evidence" value="ECO:0007669"/>
    <property type="project" value="UniProtKB-UniRule"/>
</dbReference>
<dbReference type="PROSITE" id="PS50002">
    <property type="entry name" value="SH3"/>
    <property type="match status" value="1"/>
</dbReference>
<feature type="compositionally biased region" description="Low complexity" evidence="21">
    <location>
        <begin position="778"/>
        <end position="806"/>
    </location>
</feature>
<evidence type="ECO:0000256" key="15">
    <source>
        <dbReference type="PIRNR" id="PIRNR000556"/>
    </source>
</evidence>
<feature type="compositionally biased region" description="Gly residues" evidence="21">
    <location>
        <begin position="989"/>
        <end position="999"/>
    </location>
</feature>
<dbReference type="GO" id="GO:0004706">
    <property type="term" value="F:JUN kinase kinase kinase activity"/>
    <property type="evidence" value="ECO:0007669"/>
    <property type="project" value="TreeGrafter"/>
</dbReference>
<evidence type="ECO:0000256" key="6">
    <source>
        <dbReference type="ARBA" id="ARBA00022679"/>
    </source>
</evidence>
<evidence type="ECO:0000256" key="4">
    <source>
        <dbReference type="ARBA" id="ARBA00022527"/>
    </source>
</evidence>
<comment type="catalytic activity">
    <reaction evidence="11 15">
        <text>L-threonyl-[protein] + ATP = O-phospho-L-threonyl-[protein] + ADP + H(+)</text>
        <dbReference type="Rhea" id="RHEA:46608"/>
        <dbReference type="Rhea" id="RHEA-COMP:11060"/>
        <dbReference type="Rhea" id="RHEA-COMP:11605"/>
        <dbReference type="ChEBI" id="CHEBI:15378"/>
        <dbReference type="ChEBI" id="CHEBI:30013"/>
        <dbReference type="ChEBI" id="CHEBI:30616"/>
        <dbReference type="ChEBI" id="CHEBI:61977"/>
        <dbReference type="ChEBI" id="CHEBI:456216"/>
        <dbReference type="EC" id="2.7.11.25"/>
    </reaction>
</comment>
<dbReference type="CDD" id="cd12058">
    <property type="entry name" value="SH3_MLK4"/>
    <property type="match status" value="1"/>
</dbReference>
<dbReference type="InterPro" id="IPR036028">
    <property type="entry name" value="SH3-like_dom_sf"/>
</dbReference>
<feature type="region of interest" description="Disordered" evidence="21">
    <location>
        <begin position="847"/>
        <end position="871"/>
    </location>
</feature>
<dbReference type="Pfam" id="PF07714">
    <property type="entry name" value="PK_Tyr_Ser-Thr"/>
    <property type="match status" value="1"/>
</dbReference>
<evidence type="ECO:0000256" key="20">
    <source>
        <dbReference type="SAM" id="Coils"/>
    </source>
</evidence>
<comment type="cofactor">
    <cofactor evidence="1">
        <name>Mg(2+)</name>
        <dbReference type="ChEBI" id="CHEBI:18420"/>
    </cofactor>
</comment>
<evidence type="ECO:0000256" key="19">
    <source>
        <dbReference type="PROSITE-ProRule" id="PRU10141"/>
    </source>
</evidence>
<keyword evidence="25" id="KW-1185">Reference proteome</keyword>
<feature type="binding site" evidence="17">
    <location>
        <begin position="135"/>
        <end position="143"/>
    </location>
    <ligand>
        <name>ATP</name>
        <dbReference type="ChEBI" id="CHEBI:30616"/>
    </ligand>
</feature>
<keyword evidence="4 15" id="KW-0723">Serine/threonine-protein kinase</keyword>
<feature type="region of interest" description="Disordered" evidence="21">
    <location>
        <begin position="751"/>
        <end position="806"/>
    </location>
</feature>
<dbReference type="AlphaFoldDB" id="A0A8C6DF66"/>
<dbReference type="GeneTree" id="ENSGT00940000159629"/>
<dbReference type="SMART" id="SM00220">
    <property type="entry name" value="S_TKc"/>
    <property type="match status" value="1"/>
</dbReference>
<sequence>MALPGAEGAPERPGSPARGAPTGSASSSSASSGGSASAGAGLWAALYDYEARGEDELSLRRGQLVEVLSQDAAVSGDEGWWAGQVQRRLGIFPANYVAPCRPAAQPAPPPARLPPPRPGSPVHVDFERLELKELIGAGGFGQVYRATWQGQEVAVKAARCDPEQDAAAAAESVLREARLFSMLRHPNIIELRGVCLRQPHLCLVLEFARGGALNRALAAANATPDPRAPSPRRARRIPPHVLVNWAVQIARGMLYLHEEAVVPILHRDLKSSNILLLEKIEYDDICNKTLKITDFGLAREWHRTTRMSAAGTYAWMAPEVIKSSLFSKGSDIWSYGVVLWELLTGEVPYRGIDGLAVAYGVAVNKLTLPIPSTCPEPFAKLMKECWQQDPHIRPSFALILEQLTEIEKAVMTEMPQESFHSMQDDWKLEIQQMFDELRTKEKELRSREEELTRAALQQKSQEELLRRREQQLAAREIDVLERELNILIFQLNQEKPNVKKRKGKFKRSRLKLRDGHRISLPSDFQHKITVQASPNLDKRRSLNSSSSSPPSSPTVIPRLRAIQLTSDESNKTWGRNTVCRQEEFEDIKRNFKKKGCTWGPNSIQMKERTDCKERIRPLSDGNSPWSTILIKNQKTMPLASLFVDQPGACEEPKLAPDGLEHRKPKQIKSPTQAYIDLPLWKDGQRENPVEPESWEEGTPVSPAADTPQGTPPNSLSRYPQRKKTESALYGCTMVLASVALGLDIREFTKAQAPEDPVPKEDRKKREGIFQRASKSRRSASPSTRLLAAGEGASSSPSLPPSTTANLLSVPSLSTKCLLQTDGEDSFESSTHISCAPQVPTPDPCPAFGARDQKSTPMPGLETSRDGWRNLPPSSFMELTRGGMSYAAASKERAACHRRTMSDGSAPRPPAGAALISAPGASELPPEWAWGMPPSLSGPHSDLPSEVPPEKQRAVHMVPLPRPPPLRSRGGALQAFPPRTESQPSQAGPAVGGPGPGHSGPLGPKKRTQPHMPSLLDTDVEGQSRDRTVPLCRMRSRASRPSLYELEKEFLS</sequence>
<reference evidence="24" key="1">
    <citation type="submission" date="2025-08" db="UniProtKB">
        <authorList>
            <consortium name="Ensembl"/>
        </authorList>
    </citation>
    <scope>IDENTIFICATION</scope>
</reference>
<evidence type="ECO:0000256" key="21">
    <source>
        <dbReference type="SAM" id="MobiDB-lite"/>
    </source>
</evidence>
<evidence type="ECO:0000256" key="7">
    <source>
        <dbReference type="ARBA" id="ARBA00022737"/>
    </source>
</evidence>
<keyword evidence="20" id="KW-0175">Coiled coil</keyword>
<evidence type="ECO:0000256" key="10">
    <source>
        <dbReference type="ARBA" id="ARBA00022840"/>
    </source>
</evidence>
<dbReference type="InterPro" id="IPR051681">
    <property type="entry name" value="Ser/Thr_Kinases-Pseudokinases"/>
</dbReference>
<evidence type="ECO:0000256" key="13">
    <source>
        <dbReference type="ARBA" id="ARBA00053407"/>
    </source>
</evidence>
<dbReference type="PRINTS" id="PR00109">
    <property type="entry name" value="TYRKINASE"/>
</dbReference>
<protein>
    <recommendedName>
        <fullName evidence="15">Mitogen-activated protein kinase kinase kinase</fullName>
        <ecNumber evidence="15">2.7.11.25</ecNumber>
    </recommendedName>
</protein>
<feature type="active site" description="Proton acceptor" evidence="16">
    <location>
        <position position="268"/>
    </location>
</feature>
<dbReference type="FunFam" id="1.10.510.10:FF:000076">
    <property type="entry name" value="Mitogen-activated protein kinase kinase kinase"/>
    <property type="match status" value="1"/>
</dbReference>
<dbReference type="InterPro" id="IPR017441">
    <property type="entry name" value="Protein_kinase_ATP_BS"/>
</dbReference>
<comment type="subunit">
    <text evidence="14">Homodimer. Interacts with TLR4.</text>
</comment>
<dbReference type="InterPro" id="IPR016231">
    <property type="entry name" value="MLK1-4"/>
</dbReference>
<dbReference type="FunFam" id="3.30.200.20:FF:000085">
    <property type="entry name" value="Mitogen-activated protein kinase kinase kinase"/>
    <property type="match status" value="1"/>
</dbReference>
<organism evidence="24 25">
    <name type="scientific">Moschus moschiferus</name>
    <name type="common">Siberian musk deer</name>
    <name type="synonym">Moschus sibiricus</name>
    <dbReference type="NCBI Taxonomy" id="68415"/>
    <lineage>
        <taxon>Eukaryota</taxon>
        <taxon>Metazoa</taxon>
        <taxon>Chordata</taxon>
        <taxon>Craniata</taxon>
        <taxon>Vertebrata</taxon>
        <taxon>Euteleostomi</taxon>
        <taxon>Mammalia</taxon>
        <taxon>Eutheria</taxon>
        <taxon>Laurasiatheria</taxon>
        <taxon>Artiodactyla</taxon>
        <taxon>Ruminantia</taxon>
        <taxon>Pecora</taxon>
        <taxon>Moschidae</taxon>
        <taxon>Moschus</taxon>
    </lineage>
</organism>
<name>A0A8C6DF66_MOSMO</name>
<feature type="domain" description="Protein kinase" evidence="23">
    <location>
        <begin position="129"/>
        <end position="406"/>
    </location>
</feature>
<evidence type="ECO:0000256" key="1">
    <source>
        <dbReference type="ARBA" id="ARBA00001946"/>
    </source>
</evidence>
<dbReference type="Pfam" id="PF14604">
    <property type="entry name" value="SH3_9"/>
    <property type="match status" value="1"/>
</dbReference>
<dbReference type="Gene3D" id="3.30.200.20">
    <property type="entry name" value="Phosphorylase Kinase, domain 1"/>
    <property type="match status" value="1"/>
</dbReference>
<evidence type="ECO:0000256" key="8">
    <source>
        <dbReference type="ARBA" id="ARBA00022741"/>
    </source>
</evidence>
<dbReference type="PANTHER" id="PTHR44329:SF30">
    <property type="entry name" value="MITOGEN-ACTIVATED PROTEIN KINASE KINASE KINASE 21"/>
    <property type="match status" value="1"/>
</dbReference>
<dbReference type="PIRSF" id="PIRSF000556">
    <property type="entry name" value="MAPKKK9_11"/>
    <property type="match status" value="1"/>
</dbReference>
<reference evidence="24" key="2">
    <citation type="submission" date="2025-09" db="UniProtKB">
        <authorList>
            <consortium name="Ensembl"/>
        </authorList>
    </citation>
    <scope>IDENTIFICATION</scope>
</reference>
<keyword evidence="10 15" id="KW-0067">ATP-binding</keyword>
<comment type="activity regulation">
    <text evidence="15">Homodimerization via the leucine zipper domains is required for autophosphorylation.</text>
</comment>
<gene>
    <name evidence="24" type="primary">MAP3K21</name>
</gene>
<evidence type="ECO:0000256" key="17">
    <source>
        <dbReference type="PIRSR" id="PIRSR000556-2"/>
    </source>
</evidence>
<dbReference type="Proteomes" id="UP000694544">
    <property type="component" value="Unplaced"/>
</dbReference>
<dbReference type="InterPro" id="IPR008271">
    <property type="entry name" value="Ser/Thr_kinase_AS"/>
</dbReference>
<feature type="compositionally biased region" description="Low complexity" evidence="21">
    <location>
        <begin position="14"/>
        <end position="38"/>
    </location>
</feature>
<keyword evidence="6 15" id="KW-0808">Transferase</keyword>
<dbReference type="EC" id="2.7.11.25" evidence="15"/>
<dbReference type="InterPro" id="IPR011009">
    <property type="entry name" value="Kinase-like_dom_sf"/>
</dbReference>
<evidence type="ECO:0000256" key="3">
    <source>
        <dbReference type="ARBA" id="ARBA00022443"/>
    </source>
</evidence>
<feature type="binding site" evidence="17 19">
    <location>
        <position position="156"/>
    </location>
    <ligand>
        <name>ATP</name>
        <dbReference type="ChEBI" id="CHEBI:30616"/>
    </ligand>
</feature>
<proteinExistence type="inferred from homology"/>
<dbReference type="Ensembl" id="ENSMMST00000017160.1">
    <property type="protein sequence ID" value="ENSMMSP00000015545.1"/>
    <property type="gene ID" value="ENSMMSG00000011828.1"/>
</dbReference>
<evidence type="ECO:0000256" key="16">
    <source>
        <dbReference type="PIRSR" id="PIRSR000556-1"/>
    </source>
</evidence>
<keyword evidence="9 15" id="KW-0418">Kinase</keyword>
<dbReference type="FunFam" id="2.30.30.40:FF:000169">
    <property type="entry name" value="Mitogen-activated protein kinase kinase kinase"/>
    <property type="match status" value="1"/>
</dbReference>
<evidence type="ECO:0000256" key="18">
    <source>
        <dbReference type="PROSITE-ProRule" id="PRU00192"/>
    </source>
</evidence>
<keyword evidence="8 15" id="KW-0547">Nucleotide-binding</keyword>
<dbReference type="SUPFAM" id="SSF56112">
    <property type="entry name" value="Protein kinase-like (PK-like)"/>
    <property type="match status" value="1"/>
</dbReference>
<dbReference type="PANTHER" id="PTHR44329">
    <property type="entry name" value="SERINE/THREONINE-PROTEIN KINASE TNNI3K-RELATED"/>
    <property type="match status" value="1"/>
</dbReference>
<feature type="compositionally biased region" description="Polar residues" evidence="21">
    <location>
        <begin position="707"/>
        <end position="717"/>
    </location>
</feature>
<evidence type="ECO:0000259" key="23">
    <source>
        <dbReference type="PROSITE" id="PS50011"/>
    </source>
</evidence>
<keyword evidence="3 18" id="KW-0728">SH3 domain</keyword>
<accession>A0A8C6DF66</accession>